<evidence type="ECO:0008006" key="5">
    <source>
        <dbReference type="Google" id="ProtNLM"/>
    </source>
</evidence>
<gene>
    <name evidence="3" type="ORF">ACFFGV_00600</name>
</gene>
<dbReference type="PROSITE" id="PS51257">
    <property type="entry name" value="PROKAR_LIPOPROTEIN"/>
    <property type="match status" value="1"/>
</dbReference>
<reference evidence="3 4" key="1">
    <citation type="submission" date="2024-09" db="EMBL/GenBank/DDBJ databases">
        <authorList>
            <person name="Sun Q."/>
            <person name="Mori K."/>
        </authorList>
    </citation>
    <scope>NUCLEOTIDE SEQUENCE [LARGE SCALE GENOMIC DNA]</scope>
    <source>
        <strain evidence="3 4">NCAIM B.02529</strain>
    </source>
</reference>
<dbReference type="EMBL" id="JBHLTP010000001">
    <property type="protein sequence ID" value="MFC0522088.1"/>
    <property type="molecule type" value="Genomic_DNA"/>
</dbReference>
<organism evidence="3 4">
    <name type="scientific">Pontibacillus salicampi</name>
    <dbReference type="NCBI Taxonomy" id="1449801"/>
    <lineage>
        <taxon>Bacteria</taxon>
        <taxon>Bacillati</taxon>
        <taxon>Bacillota</taxon>
        <taxon>Bacilli</taxon>
        <taxon>Bacillales</taxon>
        <taxon>Bacillaceae</taxon>
        <taxon>Pontibacillus</taxon>
    </lineage>
</organism>
<evidence type="ECO:0000313" key="4">
    <source>
        <dbReference type="Proteomes" id="UP001589836"/>
    </source>
</evidence>
<protein>
    <recommendedName>
        <fullName evidence="5">Lipoprotein</fullName>
    </recommendedName>
</protein>
<evidence type="ECO:0000256" key="1">
    <source>
        <dbReference type="SAM" id="MobiDB-lite"/>
    </source>
</evidence>
<feature type="signal peptide" evidence="2">
    <location>
        <begin position="1"/>
        <end position="19"/>
    </location>
</feature>
<evidence type="ECO:0000256" key="2">
    <source>
        <dbReference type="SAM" id="SignalP"/>
    </source>
</evidence>
<feature type="chain" id="PRO_5045533748" description="Lipoprotein" evidence="2">
    <location>
        <begin position="20"/>
        <end position="195"/>
    </location>
</feature>
<dbReference type="RefSeq" id="WP_377344577.1">
    <property type="nucleotide sequence ID" value="NZ_JBHLTP010000001.1"/>
</dbReference>
<comment type="caution">
    <text evidence="3">The sequence shown here is derived from an EMBL/GenBank/DDBJ whole genome shotgun (WGS) entry which is preliminary data.</text>
</comment>
<sequence length="195" mass="22404">MKTLLFSSFIILLSGAAACSGEGLEKGIQSEESVQKEKKEKEQTTAPEDSKPKEKKFTADNEGLDKGKAKVILEDYERAFNGIITNVREDGSFKKYQSVKEIRAYLDHYVSDERADYFIDVFVTQRNDGLFVTSTEGPLFLKEQEPFQLEKVEESTYVVKQEWDNELNGHIEVQYTLVREEGIWKVDDVDQKELN</sequence>
<keyword evidence="2" id="KW-0732">Signal</keyword>
<feature type="region of interest" description="Disordered" evidence="1">
    <location>
        <begin position="28"/>
        <end position="60"/>
    </location>
</feature>
<keyword evidence="4" id="KW-1185">Reference proteome</keyword>
<proteinExistence type="predicted"/>
<dbReference type="Proteomes" id="UP001589836">
    <property type="component" value="Unassembled WGS sequence"/>
</dbReference>
<evidence type="ECO:0000313" key="3">
    <source>
        <dbReference type="EMBL" id="MFC0522088.1"/>
    </source>
</evidence>
<name>A0ABV6LIE7_9BACI</name>
<accession>A0ABV6LIE7</accession>